<evidence type="ECO:0000256" key="9">
    <source>
        <dbReference type="SAM" id="Phobius"/>
    </source>
</evidence>
<comment type="subcellular location">
    <subcellularLocation>
        <location evidence="1">Cell membrane</location>
        <topology evidence="1">Multi-pass membrane protein</topology>
    </subcellularLocation>
</comment>
<protein>
    <submittedName>
        <fullName evidence="11">15315_t:CDS:1</fullName>
    </submittedName>
</protein>
<feature type="transmembrane region" description="Helical" evidence="9">
    <location>
        <begin position="288"/>
        <end position="307"/>
    </location>
</feature>
<feature type="transmembrane region" description="Helical" evidence="9">
    <location>
        <begin position="630"/>
        <end position="654"/>
    </location>
</feature>
<feature type="transmembrane region" description="Helical" evidence="9">
    <location>
        <begin position="260"/>
        <end position="282"/>
    </location>
</feature>
<feature type="transmembrane region" description="Helical" evidence="9">
    <location>
        <begin position="500"/>
        <end position="521"/>
    </location>
</feature>
<keyword evidence="7 9" id="KW-0472">Membrane</keyword>
<feature type="compositionally biased region" description="Basic and acidic residues" evidence="8">
    <location>
        <begin position="365"/>
        <end position="384"/>
    </location>
</feature>
<feature type="region of interest" description="Disordered" evidence="8">
    <location>
        <begin position="410"/>
        <end position="452"/>
    </location>
</feature>
<dbReference type="EMBL" id="CAJVQB010034034">
    <property type="protein sequence ID" value="CAG8820602.1"/>
    <property type="molecule type" value="Genomic_DNA"/>
</dbReference>
<feature type="transmembrane region" description="Helical" evidence="9">
    <location>
        <begin position="58"/>
        <end position="76"/>
    </location>
</feature>
<keyword evidence="3" id="KW-0813">Transport</keyword>
<feature type="transmembrane region" description="Helical" evidence="9">
    <location>
        <begin position="12"/>
        <end position="38"/>
    </location>
</feature>
<accession>A0ABN7W7L4</accession>
<dbReference type="Proteomes" id="UP000789901">
    <property type="component" value="Unassembled WGS sequence"/>
</dbReference>
<sequence length="659" mass="73747">MDSSQPLQPLTISSYLSLVFFLLAIVFVIFPLSIGIPYSDRFPVIPIIHPKHGKKIKIRINLATAPLIAIVILLATKSIGFQVVVKGFLGTEGIQPYSIMILFYALAYICISLDVTGFVECCAYTFSNKSGKDGRKLFTYFYILFNLMSAFTSNDVVVLTGTIFLVYYTKISKIKPPTAFLISEFVAANIASMTLYIGNPTNVIVAQAYGITFLTYSAWMILPTITAMILAYFALYTIFRRSNLIPDKVNSPKRNPSDALKDKTGAIFGVMVLGSCLITLMGTSFTSLSVWIVTLPFAVIMLIRDIWYDLARDKTSNNNVKDVDEEKADIETIESERVKKSINLEKKKDETEKNNKSNESLSSDTKFKRNDNENEQIVDIKDDSLNNDLDENNELEKEITMENNSFRSQFFSQKKKSSDLERSITTRSVPLSNLNSKKKKPHSSKEESFDLNQENDLSSMYKEVIREPHDTKSDNDSDNSIFKNTLPTVYSIVIRMPGNLLPFALGMFILVEALSSLGWISRFAIAISALTPTYPVAVISIAIISIILCNFLNNLPMTVLLSRILQDENFAKAPHVIQTPAIKQGCIYALIIGSNIGACLTIVGALAGFMWDKILKDKGQKIGYWQFVKWNLGVLPVITVGACGVLIMELWVYYDKLNN</sequence>
<evidence type="ECO:0000259" key="10">
    <source>
        <dbReference type="Pfam" id="PF03600"/>
    </source>
</evidence>
<gene>
    <name evidence="11" type="ORF">GMARGA_LOCUS27614</name>
</gene>
<evidence type="ECO:0000256" key="5">
    <source>
        <dbReference type="ARBA" id="ARBA00022692"/>
    </source>
</evidence>
<evidence type="ECO:0000313" key="12">
    <source>
        <dbReference type="Proteomes" id="UP000789901"/>
    </source>
</evidence>
<keyword evidence="12" id="KW-1185">Reference proteome</keyword>
<feature type="transmembrane region" description="Helical" evidence="9">
    <location>
        <begin position="97"/>
        <end position="119"/>
    </location>
</feature>
<feature type="domain" description="Citrate transporter-like" evidence="10">
    <location>
        <begin position="59"/>
        <end position="302"/>
    </location>
</feature>
<dbReference type="PANTHER" id="PTHR43302:SF5">
    <property type="entry name" value="TRANSPORTER ARSB-RELATED"/>
    <property type="match status" value="1"/>
</dbReference>
<evidence type="ECO:0000256" key="6">
    <source>
        <dbReference type="ARBA" id="ARBA00022989"/>
    </source>
</evidence>
<reference evidence="11 12" key="1">
    <citation type="submission" date="2021-06" db="EMBL/GenBank/DDBJ databases">
        <authorList>
            <person name="Kallberg Y."/>
            <person name="Tangrot J."/>
            <person name="Rosling A."/>
        </authorList>
    </citation>
    <scope>NUCLEOTIDE SEQUENCE [LARGE SCALE GENOMIC DNA]</scope>
    <source>
        <strain evidence="11 12">120-4 pot B 10/14</strain>
    </source>
</reference>
<dbReference type="Pfam" id="PF03600">
    <property type="entry name" value="CitMHS"/>
    <property type="match status" value="1"/>
</dbReference>
<comment type="caution">
    <text evidence="11">The sequence shown here is derived from an EMBL/GenBank/DDBJ whole genome shotgun (WGS) entry which is preliminary data.</text>
</comment>
<proteinExistence type="inferred from homology"/>
<keyword evidence="4" id="KW-1003">Cell membrane</keyword>
<dbReference type="PANTHER" id="PTHR43302">
    <property type="entry name" value="TRANSPORTER ARSB-RELATED"/>
    <property type="match status" value="1"/>
</dbReference>
<evidence type="ECO:0000256" key="7">
    <source>
        <dbReference type="ARBA" id="ARBA00023136"/>
    </source>
</evidence>
<evidence type="ECO:0000256" key="8">
    <source>
        <dbReference type="SAM" id="MobiDB-lite"/>
    </source>
</evidence>
<feature type="transmembrane region" description="Helical" evidence="9">
    <location>
        <begin position="587"/>
        <end position="610"/>
    </location>
</feature>
<evidence type="ECO:0000313" key="11">
    <source>
        <dbReference type="EMBL" id="CAG8820602.1"/>
    </source>
</evidence>
<dbReference type="InterPro" id="IPR000802">
    <property type="entry name" value="Arsenical_pump_ArsB"/>
</dbReference>
<dbReference type="Pfam" id="PF02040">
    <property type="entry name" value="ArsB"/>
    <property type="match status" value="1"/>
</dbReference>
<evidence type="ECO:0000256" key="2">
    <source>
        <dbReference type="ARBA" id="ARBA00009843"/>
    </source>
</evidence>
<name>A0ABN7W7L4_GIGMA</name>
<feature type="region of interest" description="Disordered" evidence="8">
    <location>
        <begin position="348"/>
        <end position="388"/>
    </location>
</feature>
<evidence type="ECO:0000256" key="3">
    <source>
        <dbReference type="ARBA" id="ARBA00022448"/>
    </source>
</evidence>
<comment type="similarity">
    <text evidence="2">Belongs to the CitM (TC 2.A.11) transporter family.</text>
</comment>
<evidence type="ECO:0000256" key="4">
    <source>
        <dbReference type="ARBA" id="ARBA00022475"/>
    </source>
</evidence>
<keyword evidence="6 9" id="KW-1133">Transmembrane helix</keyword>
<feature type="transmembrane region" description="Helical" evidence="9">
    <location>
        <begin position="533"/>
        <end position="553"/>
    </location>
</feature>
<feature type="transmembrane region" description="Helical" evidence="9">
    <location>
        <begin position="139"/>
        <end position="167"/>
    </location>
</feature>
<organism evidence="11 12">
    <name type="scientific">Gigaspora margarita</name>
    <dbReference type="NCBI Taxonomy" id="4874"/>
    <lineage>
        <taxon>Eukaryota</taxon>
        <taxon>Fungi</taxon>
        <taxon>Fungi incertae sedis</taxon>
        <taxon>Mucoromycota</taxon>
        <taxon>Glomeromycotina</taxon>
        <taxon>Glomeromycetes</taxon>
        <taxon>Diversisporales</taxon>
        <taxon>Gigasporaceae</taxon>
        <taxon>Gigaspora</taxon>
    </lineage>
</organism>
<dbReference type="InterPro" id="IPR004680">
    <property type="entry name" value="Cit_transptr-like_dom"/>
</dbReference>
<feature type="transmembrane region" description="Helical" evidence="9">
    <location>
        <begin position="218"/>
        <end position="239"/>
    </location>
</feature>
<evidence type="ECO:0000256" key="1">
    <source>
        <dbReference type="ARBA" id="ARBA00004651"/>
    </source>
</evidence>
<keyword evidence="5 9" id="KW-0812">Transmembrane</keyword>